<evidence type="ECO:0000313" key="4">
    <source>
        <dbReference type="Proteomes" id="UP000007820"/>
    </source>
</evidence>
<dbReference type="KEGG" id="pdt:Prede_1833"/>
<organism evidence="3 4">
    <name type="scientific">Prevotella dentalis (strain ATCC 49559 / DSM 3688 / JCM 13448 / NCTC 12043 / ES 2772)</name>
    <name type="common">Mitsuokella dentalis</name>
    <dbReference type="NCBI Taxonomy" id="908937"/>
    <lineage>
        <taxon>Bacteria</taxon>
        <taxon>Pseudomonadati</taxon>
        <taxon>Bacteroidota</taxon>
        <taxon>Bacteroidia</taxon>
        <taxon>Bacteroidales</taxon>
        <taxon>Prevotellaceae</taxon>
        <taxon>Prevotella</taxon>
    </lineage>
</organism>
<dbReference type="OrthoDB" id="1100674at2"/>
<evidence type="ECO:0000256" key="1">
    <source>
        <dbReference type="SAM" id="SignalP"/>
    </source>
</evidence>
<evidence type="ECO:0000313" key="3">
    <source>
        <dbReference type="EMBL" id="EGQ13277.1"/>
    </source>
</evidence>
<feature type="chain" id="PRO_5007914338" evidence="1">
    <location>
        <begin position="20"/>
        <end position="130"/>
    </location>
</feature>
<sequence length="130" mass="14095">MKKVVLMLLVMMMTMSAFAQTASKADKTGEEFFLGKWELLVEGLPTGDAKMLLVVEKTADGKYKGTIGGTDGSGISPLTKVVIEPKTMTVNFNGQGFDVPLYLDKDKGETVTGSMNDMFDVTGKPFVEKK</sequence>
<keyword evidence="5" id="KW-1185">Reference proteome</keyword>
<dbReference type="STRING" id="908937.Prede_1833"/>
<dbReference type="EMBL" id="AFPW01000032">
    <property type="protein sequence ID" value="EGQ13277.1"/>
    <property type="molecule type" value="Genomic_DNA"/>
</dbReference>
<evidence type="ECO:0000313" key="2">
    <source>
        <dbReference type="EMBL" id="AGB29118.1"/>
    </source>
</evidence>
<accession>F9D586</accession>
<feature type="signal peptide" evidence="1">
    <location>
        <begin position="1"/>
        <end position="19"/>
    </location>
</feature>
<dbReference type="Proteomes" id="UP000007820">
    <property type="component" value="Unassembled WGS sequence"/>
</dbReference>
<dbReference type="Proteomes" id="UP000010862">
    <property type="component" value="Chromosome 2"/>
</dbReference>
<evidence type="ECO:0000313" key="5">
    <source>
        <dbReference type="Proteomes" id="UP000010862"/>
    </source>
</evidence>
<dbReference type="HOGENOM" id="CLU_160527_0_0_10"/>
<gene>
    <name evidence="2" type="ordered locus">Prede_1833</name>
    <name evidence="3" type="ORF">HMPREF9136_2014</name>
</gene>
<dbReference type="RefSeq" id="WP_005846703.1">
    <property type="nucleotide sequence ID" value="NC_019968.1"/>
</dbReference>
<dbReference type="PATRIC" id="fig|908937.9.peg.1948"/>
<protein>
    <submittedName>
        <fullName evidence="3">Uncharacterized protein</fullName>
    </submittedName>
</protein>
<proteinExistence type="predicted"/>
<keyword evidence="1" id="KW-0732">Signal</keyword>
<dbReference type="EMBL" id="CP003369">
    <property type="protein sequence ID" value="AGB29118.1"/>
    <property type="molecule type" value="Genomic_DNA"/>
</dbReference>
<name>F9D586_PREDD</name>
<reference evidence="3 4" key="1">
    <citation type="submission" date="2011-04" db="EMBL/GenBank/DDBJ databases">
        <authorList>
            <person name="Muzny D."/>
            <person name="Qin X."/>
            <person name="Deng J."/>
            <person name="Jiang H."/>
            <person name="Liu Y."/>
            <person name="Qu J."/>
            <person name="Song X.-Z."/>
            <person name="Zhang L."/>
            <person name="Thornton R."/>
            <person name="Coyle M."/>
            <person name="Francisco L."/>
            <person name="Jackson L."/>
            <person name="Javaid M."/>
            <person name="Korchina V."/>
            <person name="Kovar C."/>
            <person name="Mata R."/>
            <person name="Mathew T."/>
            <person name="Ngo R."/>
            <person name="Nguyen L."/>
            <person name="Nguyen N."/>
            <person name="Okwuonu G."/>
            <person name="Ongeri F."/>
            <person name="Pham C."/>
            <person name="Simmons D."/>
            <person name="Wilczek-Boney K."/>
            <person name="Hale W."/>
            <person name="Jakkamsetti A."/>
            <person name="Pham P."/>
            <person name="Ruth R."/>
            <person name="San Lucas F."/>
            <person name="Warren J."/>
            <person name="Zhang J."/>
            <person name="Zhao Z."/>
            <person name="Zhou C."/>
            <person name="Zhu D."/>
            <person name="Lee S."/>
            <person name="Bess C."/>
            <person name="Blankenburg K."/>
            <person name="Forbes L."/>
            <person name="Fu Q."/>
            <person name="Gubbala S."/>
            <person name="Hirani K."/>
            <person name="Jayaseelan J.C."/>
            <person name="Lara F."/>
            <person name="Munidasa M."/>
            <person name="Palculict T."/>
            <person name="Patil S."/>
            <person name="Pu L.-L."/>
            <person name="Saada N."/>
            <person name="Tang L."/>
            <person name="Weissenberger G."/>
            <person name="Zhu Y."/>
            <person name="Hemphill L."/>
            <person name="Shang Y."/>
            <person name="Youmans B."/>
            <person name="Ayvaz T."/>
            <person name="Ross M."/>
            <person name="Santibanez J."/>
            <person name="Aqrawi P."/>
            <person name="Gross S."/>
            <person name="Joshi V."/>
            <person name="Fowler G."/>
            <person name="Nazareth L."/>
            <person name="Reid J."/>
            <person name="Worley K."/>
            <person name="Petrosino J."/>
            <person name="Highlander S."/>
            <person name="Gibbs R."/>
        </authorList>
    </citation>
    <scope>NUCLEOTIDE SEQUENCE [LARGE SCALE GENOMIC DNA]</scope>
    <source>
        <strain evidence="3 4">DSM 3688</strain>
    </source>
</reference>
<dbReference type="AlphaFoldDB" id="F9D586"/>
<reference evidence="2" key="2">
    <citation type="submission" date="2012-02" db="EMBL/GenBank/DDBJ databases">
        <title>Complete sequence of chromosome 2 of Prevotella dentalis DSM 3688.</title>
        <authorList>
            <consortium name="US DOE Joint Genome Institute (JGI-PGF)"/>
            <person name="Lucas S."/>
            <person name="Copeland A."/>
            <person name="Lapidus A."/>
            <person name="Glavina del Rio T."/>
            <person name="Dalin E."/>
            <person name="Tice H."/>
            <person name="Bruce D."/>
            <person name="Goodwin L."/>
            <person name="Pitluck S."/>
            <person name="Peters L."/>
            <person name="Mikhailova N."/>
            <person name="Chertkov O."/>
            <person name="Kyrpides N."/>
            <person name="Mavromatis K."/>
            <person name="Ivanova N."/>
            <person name="Brettin T."/>
            <person name="Detter J.C."/>
            <person name="Han C."/>
            <person name="Larimer F."/>
            <person name="Land M."/>
            <person name="Hauser L."/>
            <person name="Markowitz V."/>
            <person name="Cheng J.-F."/>
            <person name="Hugenholtz P."/>
            <person name="Woyke T."/>
            <person name="Wu D."/>
            <person name="Gronow S."/>
            <person name="Wellnitz S."/>
            <person name="Brambilla E."/>
            <person name="Klenk H.-P."/>
            <person name="Eisen J.A."/>
        </authorList>
    </citation>
    <scope>NUCLEOTIDE SEQUENCE</scope>
    <source>
        <strain evidence="2">DSM 3688</strain>
    </source>
</reference>